<feature type="region of interest" description="Disordered" evidence="1">
    <location>
        <begin position="165"/>
        <end position="223"/>
    </location>
</feature>
<dbReference type="EMBL" id="PGGS01000344">
    <property type="protein sequence ID" value="PNH04984.1"/>
    <property type="molecule type" value="Genomic_DNA"/>
</dbReference>
<feature type="compositionally biased region" description="Low complexity" evidence="1">
    <location>
        <begin position="729"/>
        <end position="742"/>
    </location>
</feature>
<evidence type="ECO:0000256" key="1">
    <source>
        <dbReference type="SAM" id="MobiDB-lite"/>
    </source>
</evidence>
<feature type="region of interest" description="Disordered" evidence="1">
    <location>
        <begin position="423"/>
        <end position="494"/>
    </location>
</feature>
<feature type="region of interest" description="Disordered" evidence="1">
    <location>
        <begin position="1"/>
        <end position="65"/>
    </location>
</feature>
<dbReference type="AlphaFoldDB" id="A0A2J7ZXJ0"/>
<feature type="region of interest" description="Disordered" evidence="1">
    <location>
        <begin position="649"/>
        <end position="895"/>
    </location>
</feature>
<keyword evidence="3" id="KW-1185">Reference proteome</keyword>
<feature type="compositionally biased region" description="Acidic residues" evidence="1">
    <location>
        <begin position="680"/>
        <end position="689"/>
    </location>
</feature>
<feature type="compositionally biased region" description="Gly residues" evidence="1">
    <location>
        <begin position="423"/>
        <end position="438"/>
    </location>
</feature>
<dbReference type="OrthoDB" id="548567at2759"/>
<dbReference type="Proteomes" id="UP000236333">
    <property type="component" value="Unassembled WGS sequence"/>
</dbReference>
<organism evidence="2 3">
    <name type="scientific">Tetrabaena socialis</name>
    <dbReference type="NCBI Taxonomy" id="47790"/>
    <lineage>
        <taxon>Eukaryota</taxon>
        <taxon>Viridiplantae</taxon>
        <taxon>Chlorophyta</taxon>
        <taxon>core chlorophytes</taxon>
        <taxon>Chlorophyceae</taxon>
        <taxon>CS clade</taxon>
        <taxon>Chlamydomonadales</taxon>
        <taxon>Tetrabaenaceae</taxon>
        <taxon>Tetrabaena</taxon>
    </lineage>
</organism>
<feature type="compositionally biased region" description="Low complexity" evidence="1">
    <location>
        <begin position="212"/>
        <end position="223"/>
    </location>
</feature>
<comment type="caution">
    <text evidence="2">The sequence shown here is derived from an EMBL/GenBank/DDBJ whole genome shotgun (WGS) entry which is preliminary data.</text>
</comment>
<feature type="compositionally biased region" description="Low complexity" evidence="1">
    <location>
        <begin position="25"/>
        <end position="34"/>
    </location>
</feature>
<gene>
    <name evidence="2" type="ORF">TSOC_008787</name>
</gene>
<evidence type="ECO:0000313" key="2">
    <source>
        <dbReference type="EMBL" id="PNH04984.1"/>
    </source>
</evidence>
<evidence type="ECO:0000313" key="3">
    <source>
        <dbReference type="Proteomes" id="UP000236333"/>
    </source>
</evidence>
<reference evidence="2 3" key="1">
    <citation type="journal article" date="2017" name="Mol. Biol. Evol.">
        <title>The 4-celled Tetrabaena socialis nuclear genome reveals the essential components for genetic control of cell number at the origin of multicellularity in the volvocine lineage.</title>
        <authorList>
            <person name="Featherston J."/>
            <person name="Arakaki Y."/>
            <person name="Hanschen E.R."/>
            <person name="Ferris P.J."/>
            <person name="Michod R.E."/>
            <person name="Olson B.J.S.C."/>
            <person name="Nozaki H."/>
            <person name="Durand P.M."/>
        </authorList>
    </citation>
    <scope>NUCLEOTIDE SEQUENCE [LARGE SCALE GENOMIC DNA]</scope>
    <source>
        <strain evidence="2 3">NIES-571</strain>
    </source>
</reference>
<protein>
    <submittedName>
        <fullName evidence="2">Uncharacterized protein</fullName>
    </submittedName>
</protein>
<feature type="compositionally biased region" description="Pro residues" evidence="1">
    <location>
        <begin position="195"/>
        <end position="204"/>
    </location>
</feature>
<name>A0A2J7ZXJ0_9CHLO</name>
<feature type="compositionally biased region" description="Low complexity" evidence="1">
    <location>
        <begin position="538"/>
        <end position="562"/>
    </location>
</feature>
<feature type="compositionally biased region" description="Low complexity" evidence="1">
    <location>
        <begin position="184"/>
        <end position="194"/>
    </location>
</feature>
<feature type="region of interest" description="Disordered" evidence="1">
    <location>
        <begin position="531"/>
        <end position="580"/>
    </location>
</feature>
<feature type="region of interest" description="Disordered" evidence="1">
    <location>
        <begin position="334"/>
        <end position="387"/>
    </location>
</feature>
<sequence length="895" mass="89216">MGADTTMEVVAGAVPLSRSVPSHTQKSNAQAAARRASKASVNGSSGLGSPQLRPLAEGPSRPKLVDGDYTYTTVRRNLVVSSQTVGRELFPGEAAALALSHTMPAMRPTSANTMNVAAWKAYGSPSARGMPRPVPPPTPSHANTNPQMFAGITSKPPRVMAFGGGYKLADRPQSAPMMAPGQDPSAWPAQSRSPPRAPLSPPRRPPLHATRSASAGSAAHPLLPSPSASATLLAVALPDPVGGGKTDGGTVMFEHTLPTDPLGLFLWEQQARKARANMVRHVAAMVAAAAINGGVVGGSGGGAAGSTSRPASARRAAAGSSSVLAAASAVGAAASAGGGPGMRPRFSSSSIAALQRQGPDTKPPTILGFSAPDLLGDSTLPGPGDPRWTYTRLGRTQLDRLQQALKMPESPAHRPTSAPVLVLGGGRAGGGGGDGGGVRSPERGSRVGREEAALAPVAEQPEEAAPGGGTAAGQLGRSGSGVASGEDSALASRHGSHLAPGVVGFRPGSAGAFRPGSAGAFRPGSAGAFRPGSAGAFRPGSAGGLPPAASSSRPASGSNRPSWVAVRGSSAGRSREAAPNPRVDLRAYLAEEGADAGAEGPEGEESGEEQLAVGWVGDGEGEGEGADAVQSVPVHPDALAARLAQVMEMQREGEEREEGEAWGGMGSPAASAFGDRADEPGGEGAEEAPAEPSGGQEGGVGGAAEAVQQEREQGGRAATERSGSWGWEAGAAADAAAPGPAAVVKESSGAGAAAPQGDEPGAAPPQPHAAKEAHGEGDALMALHGNSHFGSKAASRFSGGSDAYGEDAEEEEDEEESEGGDALSSLEHAPRTGSALRPASARPMSARPVARPGSAMPTRAAGGSRQGSGSMEPYGSAQMMMIQEQSESAAGEEYE</sequence>
<feature type="compositionally biased region" description="Low complexity" evidence="1">
    <location>
        <begin position="859"/>
        <end position="870"/>
    </location>
</feature>
<feature type="compositionally biased region" description="Acidic residues" evidence="1">
    <location>
        <begin position="804"/>
        <end position="819"/>
    </location>
</feature>
<accession>A0A2J7ZXJ0</accession>
<feature type="compositionally biased region" description="Gly residues" evidence="1">
    <location>
        <begin position="466"/>
        <end position="479"/>
    </location>
</feature>
<feature type="compositionally biased region" description="Low complexity" evidence="1">
    <location>
        <begin position="453"/>
        <end position="465"/>
    </location>
</feature>
<proteinExistence type="predicted"/>
<feature type="compositionally biased region" description="Basic and acidic residues" evidence="1">
    <location>
        <begin position="440"/>
        <end position="452"/>
    </location>
</feature>